<accession>A0A812TGY4</accession>
<evidence type="ECO:0000313" key="2">
    <source>
        <dbReference type="EMBL" id="CAE7535185.1"/>
    </source>
</evidence>
<reference evidence="2" key="1">
    <citation type="submission" date="2021-02" db="EMBL/GenBank/DDBJ databases">
        <authorList>
            <person name="Dougan E. K."/>
            <person name="Rhodes N."/>
            <person name="Thang M."/>
            <person name="Chan C."/>
        </authorList>
    </citation>
    <scope>NUCLEOTIDE SEQUENCE</scope>
</reference>
<comment type="caution">
    <text evidence="2">The sequence shown here is derived from an EMBL/GenBank/DDBJ whole genome shotgun (WGS) entry which is preliminary data.</text>
</comment>
<feature type="coiled-coil region" evidence="1">
    <location>
        <begin position="53"/>
        <end position="132"/>
    </location>
</feature>
<protein>
    <submittedName>
        <fullName evidence="2">Uncharacterized protein</fullName>
    </submittedName>
</protein>
<dbReference type="OrthoDB" id="10649884at2759"/>
<sequence length="247" mass="27219">MSKLQSTSLPRLAAPEEDPWETILATGDENFVEAAVLHFSATIPFNPVPTVLLERLRRAGEAQLAEITELRAQLAQLPFVEDEIHQMEQELTELQTTIVVNANEIELRNMEAESLSRETERLEATKAERKDRLDMLTAQAGEIEFWLDAAGHAPAGPEGRARVESYKAAARAAAEASAERREVAARSSLASQASQDVVLRTAAEWQELCLGGELPEAERIELAEFFRRLDPAGVPFFAEVQAASDVV</sequence>
<dbReference type="EMBL" id="CAJNDS010002586">
    <property type="protein sequence ID" value="CAE7535185.1"/>
    <property type="molecule type" value="Genomic_DNA"/>
</dbReference>
<name>A0A812TGY4_9DINO</name>
<evidence type="ECO:0000313" key="3">
    <source>
        <dbReference type="Proteomes" id="UP000604046"/>
    </source>
</evidence>
<proteinExistence type="predicted"/>
<dbReference type="AlphaFoldDB" id="A0A812TGY4"/>
<organism evidence="2 3">
    <name type="scientific">Symbiodinium natans</name>
    <dbReference type="NCBI Taxonomy" id="878477"/>
    <lineage>
        <taxon>Eukaryota</taxon>
        <taxon>Sar</taxon>
        <taxon>Alveolata</taxon>
        <taxon>Dinophyceae</taxon>
        <taxon>Suessiales</taxon>
        <taxon>Symbiodiniaceae</taxon>
        <taxon>Symbiodinium</taxon>
    </lineage>
</organism>
<dbReference type="Proteomes" id="UP000604046">
    <property type="component" value="Unassembled WGS sequence"/>
</dbReference>
<keyword evidence="3" id="KW-1185">Reference proteome</keyword>
<keyword evidence="1" id="KW-0175">Coiled coil</keyword>
<gene>
    <name evidence="2" type="ORF">SNAT2548_LOCUS29993</name>
</gene>
<evidence type="ECO:0000256" key="1">
    <source>
        <dbReference type="SAM" id="Coils"/>
    </source>
</evidence>